<keyword evidence="12" id="KW-1185">Reference proteome</keyword>
<sequence>MLVISGFGWGELAGWQWNHDRGWFALDLGLGVVAFVLVTRRREHPMTVAVLTNLMGAVSGASSGPAVLAIVSVATRRRWREIIPISIVSFATGLVLEGINPATETIWALTIPIIVAITAVAVGWGMYIGSRRELLSTLRWRAEAAESEQAARVMQARTAERGRIAREMHDVLAHRISLVTMHAGALTYRDDLTPEQMRETARIIQDGSHQALVELREVLGVLREDPGDADPERPQPSAADIPALVEEARESGMNINSVVALADGVPELIGRATYRIVQEALTNARKHAPDTLVEVRVTGEPQSGISLSVSNPLRVGAKSTTPDSGLGLLGLTERAALAGGRLRHQVTSDHRFVLSAWLPWQA</sequence>
<dbReference type="PANTHER" id="PTHR24421">
    <property type="entry name" value="NITRATE/NITRITE SENSOR PROTEIN NARX-RELATED"/>
    <property type="match status" value="1"/>
</dbReference>
<dbReference type="OrthoDB" id="227596at2"/>
<dbReference type="Gene3D" id="3.30.565.10">
    <property type="entry name" value="Histidine kinase-like ATPase, C-terminal domain"/>
    <property type="match status" value="1"/>
</dbReference>
<dbReference type="InterPro" id="IPR036890">
    <property type="entry name" value="HATPase_C_sf"/>
</dbReference>
<dbReference type="Proteomes" id="UP000321571">
    <property type="component" value="Unassembled WGS sequence"/>
</dbReference>
<feature type="transmembrane region" description="Helical" evidence="9">
    <location>
        <begin position="106"/>
        <end position="129"/>
    </location>
</feature>
<accession>A0A5C8NI43</accession>
<dbReference type="GO" id="GO:0005524">
    <property type="term" value="F:ATP binding"/>
    <property type="evidence" value="ECO:0007669"/>
    <property type="project" value="UniProtKB-KW"/>
</dbReference>
<dbReference type="EMBL" id="VDUX01000003">
    <property type="protein sequence ID" value="TXL61554.1"/>
    <property type="molecule type" value="Genomic_DNA"/>
</dbReference>
<keyword evidence="5" id="KW-0547">Nucleotide-binding</keyword>
<keyword evidence="7" id="KW-0067">ATP-binding</keyword>
<comment type="catalytic activity">
    <reaction evidence="1">
        <text>ATP + protein L-histidine = ADP + protein N-phospho-L-histidine.</text>
        <dbReference type="EC" id="2.7.13.3"/>
    </reaction>
</comment>
<evidence type="ECO:0000313" key="11">
    <source>
        <dbReference type="EMBL" id="TXL61554.1"/>
    </source>
</evidence>
<dbReference type="Gene3D" id="1.20.5.1930">
    <property type="match status" value="1"/>
</dbReference>
<organism evidence="11 12">
    <name type="scientific">Aeromicrobium terrae</name>
    <dbReference type="NCBI Taxonomy" id="2498846"/>
    <lineage>
        <taxon>Bacteria</taxon>
        <taxon>Bacillati</taxon>
        <taxon>Actinomycetota</taxon>
        <taxon>Actinomycetes</taxon>
        <taxon>Propionibacteriales</taxon>
        <taxon>Nocardioidaceae</taxon>
        <taxon>Aeromicrobium</taxon>
    </lineage>
</organism>
<comment type="caution">
    <text evidence="11">The sequence shown here is derived from an EMBL/GenBank/DDBJ whole genome shotgun (WGS) entry which is preliminary data.</text>
</comment>
<evidence type="ECO:0000259" key="10">
    <source>
        <dbReference type="Pfam" id="PF07730"/>
    </source>
</evidence>
<name>A0A5C8NI43_9ACTN</name>
<evidence type="ECO:0000256" key="2">
    <source>
        <dbReference type="ARBA" id="ARBA00012438"/>
    </source>
</evidence>
<keyword evidence="3" id="KW-0597">Phosphoprotein</keyword>
<evidence type="ECO:0000256" key="8">
    <source>
        <dbReference type="ARBA" id="ARBA00023012"/>
    </source>
</evidence>
<reference evidence="11 12" key="1">
    <citation type="submission" date="2019-06" db="EMBL/GenBank/DDBJ databases">
        <title>Aeromicrobium sp. nov., isolated from a maize field.</title>
        <authorList>
            <person name="Lin S.-Y."/>
            <person name="Tsai C.-F."/>
            <person name="Young C.-C."/>
        </authorList>
    </citation>
    <scope>NUCLEOTIDE SEQUENCE [LARGE SCALE GENOMIC DNA]</scope>
    <source>
        <strain evidence="11 12">CC-CFT486</strain>
    </source>
</reference>
<protein>
    <recommendedName>
        <fullName evidence="2">histidine kinase</fullName>
        <ecNumber evidence="2">2.7.13.3</ecNumber>
    </recommendedName>
</protein>
<dbReference type="InterPro" id="IPR050482">
    <property type="entry name" value="Sensor_HK_TwoCompSys"/>
</dbReference>
<dbReference type="GO" id="GO:0046983">
    <property type="term" value="F:protein dimerization activity"/>
    <property type="evidence" value="ECO:0007669"/>
    <property type="project" value="InterPro"/>
</dbReference>
<keyword evidence="9" id="KW-1133">Transmembrane helix</keyword>
<evidence type="ECO:0000256" key="7">
    <source>
        <dbReference type="ARBA" id="ARBA00022840"/>
    </source>
</evidence>
<gene>
    <name evidence="11" type="ORF">FHP06_06690</name>
</gene>
<evidence type="ECO:0000256" key="3">
    <source>
        <dbReference type="ARBA" id="ARBA00022553"/>
    </source>
</evidence>
<keyword evidence="4" id="KW-0808">Transferase</keyword>
<dbReference type="EC" id="2.7.13.3" evidence="2"/>
<dbReference type="CDD" id="cd16917">
    <property type="entry name" value="HATPase_UhpB-NarQ-NarX-like"/>
    <property type="match status" value="1"/>
</dbReference>
<dbReference type="SUPFAM" id="SSF55874">
    <property type="entry name" value="ATPase domain of HSP90 chaperone/DNA topoisomerase II/histidine kinase"/>
    <property type="match status" value="1"/>
</dbReference>
<dbReference type="AlphaFoldDB" id="A0A5C8NI43"/>
<keyword evidence="9" id="KW-0812">Transmembrane</keyword>
<keyword evidence="9" id="KW-0472">Membrane</keyword>
<dbReference type="GO" id="GO:0016020">
    <property type="term" value="C:membrane"/>
    <property type="evidence" value="ECO:0007669"/>
    <property type="project" value="InterPro"/>
</dbReference>
<evidence type="ECO:0000256" key="6">
    <source>
        <dbReference type="ARBA" id="ARBA00022777"/>
    </source>
</evidence>
<keyword evidence="6 11" id="KW-0418">Kinase</keyword>
<feature type="transmembrane region" description="Helical" evidence="9">
    <location>
        <begin position="22"/>
        <end position="39"/>
    </location>
</feature>
<evidence type="ECO:0000256" key="4">
    <source>
        <dbReference type="ARBA" id="ARBA00022679"/>
    </source>
</evidence>
<evidence type="ECO:0000313" key="12">
    <source>
        <dbReference type="Proteomes" id="UP000321571"/>
    </source>
</evidence>
<keyword evidence="8" id="KW-0902">Two-component regulatory system</keyword>
<feature type="domain" description="Signal transduction histidine kinase subgroup 3 dimerisation and phosphoacceptor" evidence="10">
    <location>
        <begin position="160"/>
        <end position="225"/>
    </location>
</feature>
<evidence type="ECO:0000256" key="9">
    <source>
        <dbReference type="SAM" id="Phobius"/>
    </source>
</evidence>
<dbReference type="GO" id="GO:0000155">
    <property type="term" value="F:phosphorelay sensor kinase activity"/>
    <property type="evidence" value="ECO:0007669"/>
    <property type="project" value="InterPro"/>
</dbReference>
<feature type="transmembrane region" description="Helical" evidence="9">
    <location>
        <begin position="82"/>
        <end position="100"/>
    </location>
</feature>
<evidence type="ECO:0000256" key="5">
    <source>
        <dbReference type="ARBA" id="ARBA00022741"/>
    </source>
</evidence>
<evidence type="ECO:0000256" key="1">
    <source>
        <dbReference type="ARBA" id="ARBA00000085"/>
    </source>
</evidence>
<dbReference type="InterPro" id="IPR011712">
    <property type="entry name" value="Sig_transdc_His_kin_sub3_dim/P"/>
</dbReference>
<proteinExistence type="predicted"/>
<dbReference type="PANTHER" id="PTHR24421:SF10">
    <property type="entry name" value="NITRATE_NITRITE SENSOR PROTEIN NARQ"/>
    <property type="match status" value="1"/>
</dbReference>
<dbReference type="Pfam" id="PF07730">
    <property type="entry name" value="HisKA_3"/>
    <property type="match status" value="1"/>
</dbReference>